<comment type="caution">
    <text evidence="1">The sequence shown here is derived from an EMBL/GenBank/DDBJ whole genome shotgun (WGS) entry which is preliminary data.</text>
</comment>
<evidence type="ECO:0000313" key="2">
    <source>
        <dbReference type="Proteomes" id="UP001457282"/>
    </source>
</evidence>
<keyword evidence="2" id="KW-1185">Reference proteome</keyword>
<organism evidence="1 2">
    <name type="scientific">Rubus argutus</name>
    <name type="common">Southern blackberry</name>
    <dbReference type="NCBI Taxonomy" id="59490"/>
    <lineage>
        <taxon>Eukaryota</taxon>
        <taxon>Viridiplantae</taxon>
        <taxon>Streptophyta</taxon>
        <taxon>Embryophyta</taxon>
        <taxon>Tracheophyta</taxon>
        <taxon>Spermatophyta</taxon>
        <taxon>Magnoliopsida</taxon>
        <taxon>eudicotyledons</taxon>
        <taxon>Gunneridae</taxon>
        <taxon>Pentapetalae</taxon>
        <taxon>rosids</taxon>
        <taxon>fabids</taxon>
        <taxon>Rosales</taxon>
        <taxon>Rosaceae</taxon>
        <taxon>Rosoideae</taxon>
        <taxon>Rosoideae incertae sedis</taxon>
        <taxon>Rubus</taxon>
    </lineage>
</organism>
<evidence type="ECO:0000313" key="1">
    <source>
        <dbReference type="EMBL" id="KAK9927886.1"/>
    </source>
</evidence>
<proteinExistence type="predicted"/>
<accession>A0AAW1WTL7</accession>
<reference evidence="1 2" key="1">
    <citation type="journal article" date="2023" name="G3 (Bethesda)">
        <title>A chromosome-length genome assembly and annotation of blackberry (Rubus argutus, cv. 'Hillquist').</title>
        <authorList>
            <person name="Bruna T."/>
            <person name="Aryal R."/>
            <person name="Dudchenko O."/>
            <person name="Sargent D.J."/>
            <person name="Mead D."/>
            <person name="Buti M."/>
            <person name="Cavallini A."/>
            <person name="Hytonen T."/>
            <person name="Andres J."/>
            <person name="Pham M."/>
            <person name="Weisz D."/>
            <person name="Mascagni F."/>
            <person name="Usai G."/>
            <person name="Natali L."/>
            <person name="Bassil N."/>
            <person name="Fernandez G.E."/>
            <person name="Lomsadze A."/>
            <person name="Armour M."/>
            <person name="Olukolu B."/>
            <person name="Poorten T."/>
            <person name="Britton C."/>
            <person name="Davik J."/>
            <person name="Ashrafi H."/>
            <person name="Aiden E.L."/>
            <person name="Borodovsky M."/>
            <person name="Worthington M."/>
        </authorList>
    </citation>
    <scope>NUCLEOTIDE SEQUENCE [LARGE SCALE GENOMIC DNA]</scope>
    <source>
        <strain evidence="1">PI 553951</strain>
    </source>
</reference>
<protein>
    <submittedName>
        <fullName evidence="1">Uncharacterized protein</fullName>
    </submittedName>
</protein>
<sequence length="78" mass="8873">MSKNTEQRIVCCQKTRVGFSINHSTWKKILSARLSISLEVSSTFLTPNEQYLKVLNLDLLSPFILALDSFCSKPILQQ</sequence>
<dbReference type="EMBL" id="JBEDUW010000005">
    <property type="protein sequence ID" value="KAK9927886.1"/>
    <property type="molecule type" value="Genomic_DNA"/>
</dbReference>
<gene>
    <name evidence="1" type="ORF">M0R45_025049</name>
</gene>
<name>A0AAW1WTL7_RUBAR</name>
<dbReference type="AlphaFoldDB" id="A0AAW1WTL7"/>
<dbReference type="Proteomes" id="UP001457282">
    <property type="component" value="Unassembled WGS sequence"/>
</dbReference>